<organism evidence="2 3">
    <name type="scientific">Methylorubrum extorquens</name>
    <name type="common">Methylobacterium dichloromethanicum</name>
    <name type="synonym">Methylobacterium extorquens</name>
    <dbReference type="NCBI Taxonomy" id="408"/>
    <lineage>
        <taxon>Bacteria</taxon>
        <taxon>Pseudomonadati</taxon>
        <taxon>Pseudomonadota</taxon>
        <taxon>Alphaproteobacteria</taxon>
        <taxon>Hyphomicrobiales</taxon>
        <taxon>Methylobacteriaceae</taxon>
        <taxon>Methylorubrum</taxon>
    </lineage>
</organism>
<dbReference type="Gene3D" id="3.40.50.720">
    <property type="entry name" value="NAD(P)-binding Rossmann-like Domain"/>
    <property type="match status" value="1"/>
</dbReference>
<dbReference type="Pfam" id="PF13460">
    <property type="entry name" value="NAD_binding_10"/>
    <property type="match status" value="1"/>
</dbReference>
<protein>
    <submittedName>
        <fullName evidence="2">NAD-dependent epimerase/dehydratase:dTDP-4-dehydrorhamnose reductase:NmrA-like</fullName>
    </submittedName>
</protein>
<dbReference type="AlphaFoldDB" id="A0A2N9AN60"/>
<dbReference type="SUPFAM" id="SSF51735">
    <property type="entry name" value="NAD(P)-binding Rossmann-fold domains"/>
    <property type="match status" value="1"/>
</dbReference>
<dbReference type="InterPro" id="IPR051207">
    <property type="entry name" value="ComplexI_NDUFA9_subunit"/>
</dbReference>
<sequence length="256" mass="26885">MERHMKIVVIGGTGLIGSQVVANLRGAGHQVLAASPSTGVNAVTGKGLADALQGAGVVVDVANSPSFADDAVMDFFVRAGRNLAEAEKAAGVPHHVALSVVGTELLLDSGYFRAKLAQEELIASAGVPWTVVRATQFFEFVGTIAGASIIDGVARVTSASIQPIASADVAAKVAEAALAPPRNGMIEIAGPVRLPMVELVKRHFDGIGETREFITDDTAPYFGVLLENRWLTPTGYAWLSQRRYGDWLAAQPKRVA</sequence>
<dbReference type="InterPro" id="IPR036291">
    <property type="entry name" value="NAD(P)-bd_dom_sf"/>
</dbReference>
<dbReference type="GO" id="GO:0044877">
    <property type="term" value="F:protein-containing complex binding"/>
    <property type="evidence" value="ECO:0007669"/>
    <property type="project" value="TreeGrafter"/>
</dbReference>
<reference evidence="3" key="1">
    <citation type="submission" date="2017-10" db="EMBL/GenBank/DDBJ databases">
        <authorList>
            <person name="Regsiter A."/>
            <person name="William W."/>
        </authorList>
    </citation>
    <scope>NUCLEOTIDE SEQUENCE [LARGE SCALE GENOMIC DNA]</scope>
</reference>
<dbReference type="PANTHER" id="PTHR12126:SF11">
    <property type="entry name" value="NADH DEHYDROGENASE [UBIQUINONE] 1 ALPHA SUBCOMPLEX SUBUNIT 9, MITOCHONDRIAL"/>
    <property type="match status" value="1"/>
</dbReference>
<dbReference type="InterPro" id="IPR016040">
    <property type="entry name" value="NAD(P)-bd_dom"/>
</dbReference>
<proteinExistence type="predicted"/>
<accession>A0A2N9AN60</accession>
<name>A0A2N9AN60_METEX</name>
<evidence type="ECO:0000313" key="2">
    <source>
        <dbReference type="EMBL" id="SOR28791.1"/>
    </source>
</evidence>
<dbReference type="PANTHER" id="PTHR12126">
    <property type="entry name" value="NADH-UBIQUINONE OXIDOREDUCTASE 39 KDA SUBUNIT-RELATED"/>
    <property type="match status" value="1"/>
</dbReference>
<dbReference type="Proteomes" id="UP000233769">
    <property type="component" value="Chromosome tk0001"/>
</dbReference>
<dbReference type="EMBL" id="LT962688">
    <property type="protein sequence ID" value="SOR28791.1"/>
    <property type="molecule type" value="Genomic_DNA"/>
</dbReference>
<evidence type="ECO:0000259" key="1">
    <source>
        <dbReference type="Pfam" id="PF13460"/>
    </source>
</evidence>
<evidence type="ECO:0000313" key="3">
    <source>
        <dbReference type="Proteomes" id="UP000233769"/>
    </source>
</evidence>
<gene>
    <name evidence="2" type="ORF">TK0001_2189</name>
</gene>
<feature type="domain" description="NAD(P)-binding" evidence="1">
    <location>
        <begin position="11"/>
        <end position="177"/>
    </location>
</feature>